<sequence length="158" mass="18448">MAYMRLIINTHQYSVEKAKDYIFQNMFGLKEDSLGKHTYQNLRQVNSITLYFQHINEYEKEIDYLQNFVKNFQLPVMINQRVGSVEREGEIYLSFIGAMELEGKILQVSRVSTEIRGGYYVGLEGQRSFSSTTLRGVGSDAKFVVRKLISYLKNECFR</sequence>
<proteinExistence type="predicted"/>
<evidence type="ECO:0000313" key="1">
    <source>
        <dbReference type="EMBL" id="AAY60582.1"/>
    </source>
</evidence>
<dbReference type="EMBL" id="CP000040">
    <property type="protein sequence ID" value="AAY60582.1"/>
    <property type="molecule type" value="Genomic_DNA"/>
</dbReference>
<organism evidence="1 2">
    <name type="scientific">Bacillus cereus (strain ZK / E33L)</name>
    <dbReference type="NCBI Taxonomy" id="288681"/>
    <lineage>
        <taxon>Bacteria</taxon>
        <taxon>Bacillati</taxon>
        <taxon>Bacillota</taxon>
        <taxon>Bacilli</taxon>
        <taxon>Bacillales</taxon>
        <taxon>Bacillaceae</taxon>
        <taxon>Bacillus</taxon>
        <taxon>Bacillus cereus group</taxon>
    </lineage>
</organism>
<protein>
    <submittedName>
        <fullName evidence="1">Uncharacterized protein</fullName>
    </submittedName>
</protein>
<keyword evidence="1" id="KW-0614">Plasmid</keyword>
<evidence type="ECO:0000313" key="2">
    <source>
        <dbReference type="Proteomes" id="UP000002612"/>
    </source>
</evidence>
<reference evidence="2" key="1">
    <citation type="journal article" date="2006" name="J. Bacteriol.">
        <title>Pathogenomic sequence analysis of Bacillus cereus and Bacillus thuringiensis isolates closely related to Bacillus anthracis.</title>
        <authorList>
            <person name="Han C.S."/>
            <person name="Xie G."/>
            <person name="Challacombe J.F."/>
            <person name="Altherr M.R."/>
            <person name="Bhotika S.S."/>
            <person name="Brown N."/>
            <person name="Bruce D."/>
            <person name="Campbell C.S."/>
            <person name="Campbell M.L."/>
            <person name="Chen J."/>
            <person name="Chertkov O."/>
            <person name="Cleland C."/>
            <person name="Dimitrijevic M."/>
            <person name="Doggett N.A."/>
            <person name="Fawcett J.J."/>
            <person name="Glavina T."/>
            <person name="Goodwin L.A."/>
            <person name="Green L.D."/>
            <person name="Hill K.K."/>
            <person name="Hitchcock P."/>
            <person name="Jackson P.J."/>
            <person name="Keim P."/>
            <person name="Kewalramani A.R."/>
            <person name="Longmire J."/>
            <person name="Lucas S."/>
            <person name="Malfatti S."/>
            <person name="McMurry K."/>
            <person name="Meincke L.J."/>
            <person name="Misra M."/>
            <person name="Moseman B.L."/>
            <person name="Mundt M."/>
            <person name="Munk A.C."/>
            <person name="Okinaka R.T."/>
            <person name="Parson-Quintana B."/>
            <person name="Reilly L.P."/>
            <person name="Richardson P."/>
            <person name="Robinson D.L."/>
            <person name="Rubin E."/>
            <person name="Saunders E."/>
            <person name="Tapia R."/>
            <person name="Tesmer J.G."/>
            <person name="Thayer N."/>
            <person name="Thompson L.S."/>
            <person name="Tice H."/>
            <person name="Ticknor L.O."/>
            <person name="Wills P.L."/>
            <person name="Brettin T.S."/>
            <person name="Gilna P."/>
        </authorList>
    </citation>
    <scope>NUCLEOTIDE SEQUENCE [LARGE SCALE GENOMIC DNA]</scope>
    <source>
        <strain evidence="2">ZK / E33L</strain>
        <plasmid evidence="2">pE33L466</plasmid>
    </source>
</reference>
<dbReference type="KEGG" id="bcz:pE33L466_0446"/>
<geneLocation type="plasmid" evidence="1 2">
    <name>pE33L466</name>
</geneLocation>
<gene>
    <name evidence="1" type="ordered locus">pE33L466_0446</name>
</gene>
<name>Q4V125_BACCZ</name>
<accession>Q4V125</accession>
<dbReference type="Proteomes" id="UP000002612">
    <property type="component" value="Plasmid pE33L466"/>
</dbReference>
<dbReference type="AlphaFoldDB" id="Q4V125"/>